<evidence type="ECO:0000313" key="3">
    <source>
        <dbReference type="Proteomes" id="UP000011715"/>
    </source>
</evidence>
<gene>
    <name evidence="1" type="ORF">MAPG_01927</name>
</gene>
<proteinExistence type="predicted"/>
<dbReference type="eggNOG" id="ENOG502RNEJ">
    <property type="taxonomic scope" value="Eukaryota"/>
</dbReference>
<evidence type="ECO:0000313" key="2">
    <source>
        <dbReference type="EnsemblFungi" id="MAPG_01927T0"/>
    </source>
</evidence>
<dbReference type="EMBL" id="GL876967">
    <property type="protein sequence ID" value="KLU82859.1"/>
    <property type="molecule type" value="Genomic_DNA"/>
</dbReference>
<dbReference type="VEuPathDB" id="FungiDB:MAPG_01927"/>
<reference evidence="2" key="4">
    <citation type="journal article" date="2015" name="G3 (Bethesda)">
        <title>Genome sequences of three phytopathogenic species of the Magnaporthaceae family of fungi.</title>
        <authorList>
            <person name="Okagaki L.H."/>
            <person name="Nunes C.C."/>
            <person name="Sailsbery J."/>
            <person name="Clay B."/>
            <person name="Brown D."/>
            <person name="John T."/>
            <person name="Oh Y."/>
            <person name="Young N."/>
            <person name="Fitzgerald M."/>
            <person name="Haas B.J."/>
            <person name="Zeng Q."/>
            <person name="Young S."/>
            <person name="Adiconis X."/>
            <person name="Fan L."/>
            <person name="Levin J.Z."/>
            <person name="Mitchell T.K."/>
            <person name="Okubara P.A."/>
            <person name="Farman M.L."/>
            <person name="Kohn L.M."/>
            <person name="Birren B."/>
            <person name="Ma L.-J."/>
            <person name="Dean R.A."/>
        </authorList>
    </citation>
    <scope>NUCLEOTIDE SEQUENCE</scope>
    <source>
        <strain evidence="2">ATCC 64411 / 73-15</strain>
    </source>
</reference>
<name>A0A0C4DPZ6_MAGP6</name>
<keyword evidence="3" id="KW-1185">Reference proteome</keyword>
<protein>
    <submittedName>
        <fullName evidence="1 2">Uncharacterized protein</fullName>
    </submittedName>
</protein>
<dbReference type="AlphaFoldDB" id="A0A0C4DPZ6"/>
<accession>A0A0C4DPZ6</accession>
<reference evidence="1" key="1">
    <citation type="submission" date="2010-05" db="EMBL/GenBank/DDBJ databases">
        <title>The Genome Sequence of Magnaporthe poae strain ATCC 64411.</title>
        <authorList>
            <consortium name="The Broad Institute Genome Sequencing Platform"/>
            <consortium name="Broad Institute Genome Sequencing Center for Infectious Disease"/>
            <person name="Ma L.-J."/>
            <person name="Dead R."/>
            <person name="Young S."/>
            <person name="Zeng Q."/>
            <person name="Koehrsen M."/>
            <person name="Alvarado L."/>
            <person name="Berlin A."/>
            <person name="Chapman S.B."/>
            <person name="Chen Z."/>
            <person name="Freedman E."/>
            <person name="Gellesch M."/>
            <person name="Goldberg J."/>
            <person name="Griggs A."/>
            <person name="Gujja S."/>
            <person name="Heilman E.R."/>
            <person name="Heiman D."/>
            <person name="Hepburn T."/>
            <person name="Howarth C."/>
            <person name="Jen D."/>
            <person name="Larson L."/>
            <person name="Mehta T."/>
            <person name="Neiman D."/>
            <person name="Pearson M."/>
            <person name="Roberts A."/>
            <person name="Saif S."/>
            <person name="Shea T."/>
            <person name="Shenoy N."/>
            <person name="Sisk P."/>
            <person name="Stolte C."/>
            <person name="Sykes S."/>
            <person name="Walk T."/>
            <person name="White J."/>
            <person name="Yandava C."/>
            <person name="Haas B."/>
            <person name="Nusbaum C."/>
            <person name="Birren B."/>
        </authorList>
    </citation>
    <scope>NUCLEOTIDE SEQUENCE</scope>
    <source>
        <strain evidence="1">ATCC 64411</strain>
    </source>
</reference>
<reference evidence="3" key="2">
    <citation type="submission" date="2010-05" db="EMBL/GenBank/DDBJ databases">
        <title>The genome sequence of Magnaporthe poae strain ATCC 64411.</title>
        <authorList>
            <person name="Ma L.-J."/>
            <person name="Dead R."/>
            <person name="Young S."/>
            <person name="Zeng Q."/>
            <person name="Koehrsen M."/>
            <person name="Alvarado L."/>
            <person name="Berlin A."/>
            <person name="Chapman S.B."/>
            <person name="Chen Z."/>
            <person name="Freedman E."/>
            <person name="Gellesch M."/>
            <person name="Goldberg J."/>
            <person name="Griggs A."/>
            <person name="Gujja S."/>
            <person name="Heilman E.R."/>
            <person name="Heiman D."/>
            <person name="Hepburn T."/>
            <person name="Howarth C."/>
            <person name="Jen D."/>
            <person name="Larson L."/>
            <person name="Mehta T."/>
            <person name="Neiman D."/>
            <person name="Pearson M."/>
            <person name="Roberts A."/>
            <person name="Saif S."/>
            <person name="Shea T."/>
            <person name="Shenoy N."/>
            <person name="Sisk P."/>
            <person name="Stolte C."/>
            <person name="Sykes S."/>
            <person name="Walk T."/>
            <person name="White J."/>
            <person name="Yandava C."/>
            <person name="Haas B."/>
            <person name="Nusbaum C."/>
            <person name="Birren B."/>
        </authorList>
    </citation>
    <scope>NUCLEOTIDE SEQUENCE [LARGE SCALE GENOMIC DNA]</scope>
    <source>
        <strain evidence="3">ATCC 64411 / 73-15</strain>
    </source>
</reference>
<dbReference type="EnsemblFungi" id="MAPG_01927T0">
    <property type="protein sequence ID" value="MAPG_01927T0"/>
    <property type="gene ID" value="MAPG_01927"/>
</dbReference>
<reference evidence="2" key="5">
    <citation type="submission" date="2015-06" db="UniProtKB">
        <authorList>
            <consortium name="EnsemblFungi"/>
        </authorList>
    </citation>
    <scope>IDENTIFICATION</scope>
    <source>
        <strain evidence="2">ATCC 64411</strain>
    </source>
</reference>
<organism evidence="2 3">
    <name type="scientific">Magnaporthiopsis poae (strain ATCC 64411 / 73-15)</name>
    <name type="common">Kentucky bluegrass fungus</name>
    <name type="synonym">Magnaporthe poae</name>
    <dbReference type="NCBI Taxonomy" id="644358"/>
    <lineage>
        <taxon>Eukaryota</taxon>
        <taxon>Fungi</taxon>
        <taxon>Dikarya</taxon>
        <taxon>Ascomycota</taxon>
        <taxon>Pezizomycotina</taxon>
        <taxon>Sordariomycetes</taxon>
        <taxon>Sordariomycetidae</taxon>
        <taxon>Magnaporthales</taxon>
        <taxon>Magnaporthaceae</taxon>
        <taxon>Magnaporthiopsis</taxon>
    </lineage>
</organism>
<reference evidence="1" key="3">
    <citation type="submission" date="2011-03" db="EMBL/GenBank/DDBJ databases">
        <title>Annotation of Magnaporthe poae ATCC 64411.</title>
        <authorList>
            <person name="Ma L.-J."/>
            <person name="Dead R."/>
            <person name="Young S.K."/>
            <person name="Zeng Q."/>
            <person name="Gargeya S."/>
            <person name="Fitzgerald M."/>
            <person name="Haas B."/>
            <person name="Abouelleil A."/>
            <person name="Alvarado L."/>
            <person name="Arachchi H.M."/>
            <person name="Berlin A."/>
            <person name="Brown A."/>
            <person name="Chapman S.B."/>
            <person name="Chen Z."/>
            <person name="Dunbar C."/>
            <person name="Freedman E."/>
            <person name="Gearin G."/>
            <person name="Gellesch M."/>
            <person name="Goldberg J."/>
            <person name="Griggs A."/>
            <person name="Gujja S."/>
            <person name="Heiman D."/>
            <person name="Howarth C."/>
            <person name="Larson L."/>
            <person name="Lui A."/>
            <person name="MacDonald P.J.P."/>
            <person name="Mehta T."/>
            <person name="Montmayeur A."/>
            <person name="Murphy C."/>
            <person name="Neiman D."/>
            <person name="Pearson M."/>
            <person name="Priest M."/>
            <person name="Roberts A."/>
            <person name="Saif S."/>
            <person name="Shea T."/>
            <person name="Shenoy N."/>
            <person name="Sisk P."/>
            <person name="Stolte C."/>
            <person name="Sykes S."/>
            <person name="Yandava C."/>
            <person name="Wortman J."/>
            <person name="Nusbaum C."/>
            <person name="Birren B."/>
        </authorList>
    </citation>
    <scope>NUCLEOTIDE SEQUENCE</scope>
    <source>
        <strain evidence="1">ATCC 64411</strain>
    </source>
</reference>
<dbReference type="EMBL" id="ADBL01000482">
    <property type="status" value="NOT_ANNOTATED_CDS"/>
    <property type="molecule type" value="Genomic_DNA"/>
</dbReference>
<evidence type="ECO:0000313" key="1">
    <source>
        <dbReference type="EMBL" id="KLU82859.1"/>
    </source>
</evidence>
<sequence length="142" mass="15772">MLFNEECGRRNPIAALSLDQLSSLCKATVDNLTMSEKAILRRRQARDKGEAQPKLGVGHLKHMISLAPMDAGLSYQHILTEDSRNLPHTEPLQAAVRALSTCPAMVQAFDIVRTKTAAGKRVLLMVEQPHCLFWYSSSPFGR</sequence>
<dbReference type="Proteomes" id="UP000011715">
    <property type="component" value="Unassembled WGS sequence"/>
</dbReference>